<feature type="transmembrane region" description="Helical" evidence="2">
    <location>
        <begin position="394"/>
        <end position="417"/>
    </location>
</feature>
<evidence type="ECO:0000256" key="2">
    <source>
        <dbReference type="SAM" id="Phobius"/>
    </source>
</evidence>
<keyword evidence="2" id="KW-0812">Transmembrane</keyword>
<dbReference type="AlphaFoldDB" id="A0A0L0MZ31"/>
<dbReference type="STRING" id="1163406.A0A0L0MZ31"/>
<dbReference type="EMBL" id="LFRF01000044">
    <property type="protein sequence ID" value="KND87021.1"/>
    <property type="molecule type" value="Genomic_DNA"/>
</dbReference>
<protein>
    <recommendedName>
        <fullName evidence="3">Peptidase A1 domain-containing protein</fullName>
    </recommendedName>
</protein>
<name>A0A0L0MZ31_TOLOC</name>
<keyword evidence="5" id="KW-1185">Reference proteome</keyword>
<keyword evidence="2" id="KW-1133">Transmembrane helix</keyword>
<dbReference type="OrthoDB" id="5361565at2759"/>
<keyword evidence="2" id="KW-0472">Membrane</keyword>
<feature type="region of interest" description="Disordered" evidence="1">
    <location>
        <begin position="429"/>
        <end position="474"/>
    </location>
</feature>
<dbReference type="Gene3D" id="2.40.70.10">
    <property type="entry name" value="Acid Proteases"/>
    <property type="match status" value="2"/>
</dbReference>
<organism evidence="4 5">
    <name type="scientific">Tolypocladium ophioglossoides (strain CBS 100239)</name>
    <name type="common">Snaketongue truffleclub</name>
    <name type="synonym">Elaphocordyceps ophioglossoides</name>
    <dbReference type="NCBI Taxonomy" id="1163406"/>
    <lineage>
        <taxon>Eukaryota</taxon>
        <taxon>Fungi</taxon>
        <taxon>Dikarya</taxon>
        <taxon>Ascomycota</taxon>
        <taxon>Pezizomycotina</taxon>
        <taxon>Sordariomycetes</taxon>
        <taxon>Hypocreomycetidae</taxon>
        <taxon>Hypocreales</taxon>
        <taxon>Ophiocordycipitaceae</taxon>
        <taxon>Tolypocladium</taxon>
    </lineage>
</organism>
<evidence type="ECO:0000259" key="3">
    <source>
        <dbReference type="PROSITE" id="PS51767"/>
    </source>
</evidence>
<evidence type="ECO:0000256" key="1">
    <source>
        <dbReference type="SAM" id="MobiDB-lite"/>
    </source>
</evidence>
<dbReference type="Proteomes" id="UP000036947">
    <property type="component" value="Unassembled WGS sequence"/>
</dbReference>
<evidence type="ECO:0000313" key="4">
    <source>
        <dbReference type="EMBL" id="KND87021.1"/>
    </source>
</evidence>
<feature type="domain" description="Peptidase A1" evidence="3">
    <location>
        <begin position="1"/>
        <end position="336"/>
    </location>
</feature>
<proteinExistence type="predicted"/>
<reference evidence="4 5" key="1">
    <citation type="journal article" date="2015" name="BMC Genomics">
        <title>The genome of the truffle-parasite Tolypocladium ophioglossoides and the evolution of antifungal peptaibiotics.</title>
        <authorList>
            <person name="Quandt C.A."/>
            <person name="Bushley K.E."/>
            <person name="Spatafora J.W."/>
        </authorList>
    </citation>
    <scope>NUCLEOTIDE SEQUENCE [LARGE SCALE GENOMIC DNA]</scope>
    <source>
        <strain evidence="4 5">CBS 100239</strain>
    </source>
</reference>
<evidence type="ECO:0000313" key="5">
    <source>
        <dbReference type="Proteomes" id="UP000036947"/>
    </source>
</evidence>
<comment type="caution">
    <text evidence="4">The sequence shown here is derived from an EMBL/GenBank/DDBJ whole genome shotgun (WGS) entry which is preliminary data.</text>
</comment>
<dbReference type="SUPFAM" id="SSF50630">
    <property type="entry name" value="Acid proteases"/>
    <property type="match status" value="1"/>
</dbReference>
<gene>
    <name evidence="4" type="ORF">TOPH_08366</name>
</gene>
<dbReference type="Pfam" id="PF00026">
    <property type="entry name" value="Asp"/>
    <property type="match status" value="1"/>
</dbReference>
<feature type="compositionally biased region" description="Basic and acidic residues" evidence="1">
    <location>
        <begin position="459"/>
        <end position="474"/>
    </location>
</feature>
<dbReference type="InterPro" id="IPR033121">
    <property type="entry name" value="PEPTIDASE_A1"/>
</dbReference>
<accession>A0A0L0MZ31</accession>
<sequence>MVPRDSNNTFLYGPKCDALNLVKSNAACNTFRGGIYDPDKSRSKGTPASSYTPPPDRWSSTTYDMFTDSLDLGKNISIKDFPMAGPRDYRNWDLQGYDPQNIIGMGPGSTLVEASRKARRIASDAFGFYWGLDGVGDTDQMGGSFVFGGYDKAKTYGDGHTQLLSATQACATRMVVSIKDIVLNFANGTDASIFPKDNGGTLLAACIVPERPCLMDMPLTPYFQNLLDAIKNEEWSRSVGVDFWNVVLNPNNPIFTGDLTFTLDNGLQIKIPNRQLIVPERYVNDNGDLAVNSSRPVLRINSLQNTTGTSLPILGRYFFTSAYLMGNRDANQFTLWQANPTSDTNLVSVNGKNEAFAATQSCATKPTASLAPDQGDNGGTAGNATAGSSLRPGAIAGIAVGGVVIALASVGLIWWYLMRKRKARAETLAASSNTQEAQEMPPSPKAEDVLSTQGFPHFFPHEMPSEHRPAEMPA</sequence>
<dbReference type="PROSITE" id="PS51767">
    <property type="entry name" value="PEPTIDASE_A1"/>
    <property type="match status" value="1"/>
</dbReference>
<dbReference type="InterPro" id="IPR021109">
    <property type="entry name" value="Peptidase_aspartic_dom_sf"/>
</dbReference>